<protein>
    <submittedName>
        <fullName evidence="2">Uncharacterized protein</fullName>
    </submittedName>
</protein>
<organism evidence="2">
    <name type="scientific">Alexandrium monilatum</name>
    <dbReference type="NCBI Taxonomy" id="311494"/>
    <lineage>
        <taxon>Eukaryota</taxon>
        <taxon>Sar</taxon>
        <taxon>Alveolata</taxon>
        <taxon>Dinophyceae</taxon>
        <taxon>Gonyaulacales</taxon>
        <taxon>Pyrocystaceae</taxon>
        <taxon>Alexandrium</taxon>
    </lineage>
</organism>
<feature type="compositionally biased region" description="Pro residues" evidence="1">
    <location>
        <begin position="418"/>
        <end position="428"/>
    </location>
</feature>
<dbReference type="EMBL" id="HBNR01044654">
    <property type="protein sequence ID" value="CAE4605309.1"/>
    <property type="molecule type" value="Transcribed_RNA"/>
</dbReference>
<dbReference type="AlphaFoldDB" id="A0A7S4R941"/>
<evidence type="ECO:0000256" key="1">
    <source>
        <dbReference type="SAM" id="MobiDB-lite"/>
    </source>
</evidence>
<feature type="region of interest" description="Disordered" evidence="1">
    <location>
        <begin position="19"/>
        <end position="52"/>
    </location>
</feature>
<feature type="region of interest" description="Disordered" evidence="1">
    <location>
        <begin position="391"/>
        <end position="467"/>
    </location>
</feature>
<evidence type="ECO:0000313" key="2">
    <source>
        <dbReference type="EMBL" id="CAE4605309.1"/>
    </source>
</evidence>
<reference evidence="2" key="1">
    <citation type="submission" date="2021-01" db="EMBL/GenBank/DDBJ databases">
        <authorList>
            <person name="Corre E."/>
            <person name="Pelletier E."/>
            <person name="Niang G."/>
            <person name="Scheremetjew M."/>
            <person name="Finn R."/>
            <person name="Kale V."/>
            <person name="Holt S."/>
            <person name="Cochrane G."/>
            <person name="Meng A."/>
            <person name="Brown T."/>
            <person name="Cohen L."/>
        </authorList>
    </citation>
    <scope>NUCLEOTIDE SEQUENCE</scope>
    <source>
        <strain evidence="2">CCMP3105</strain>
    </source>
</reference>
<name>A0A7S4R941_9DINO</name>
<sequence>MGKPPLGIRSLSGGLLAKAASGSLGPATPASSSAGPRRPFSPSTLGSGTRLRGKERRSGCECWQVLLEKRQGDEQFGFATISGKLEMQRRSNGALQGPETLIVWRVKEDGLLADWNREFPDVEVQPQDRICSVNNEITIEGMQREIKSPRVLLRVMRYAERFSVKLAREGRLLGCRYEAADAAGLQEMRVLEIGREGALHSHNAEQVDAGLWHFVVLPDMRIESINGVTGNVPKMVERLTGPDDEVTLVVRRGERAQARQKQLRGKVKLLAKVVRFGKAGPVATASPAAGSDDDSLPEATSICRASTGLQDGVFGADGPGSYVLKERAVVAPTVRPCPKEDVITELAIGTRVTVLQVVSLHDIDRVRGRLEDPPGWISLVDTEGGFRWAERQAGRQQEAAGREEPCPKEVSASAQPVVEPPGVVPPQESPETGAGPKEMSAQPQHQPPSRPPSSSSEVRPSSCCLGF</sequence>
<feature type="compositionally biased region" description="Low complexity" evidence="1">
    <location>
        <begin position="452"/>
        <end position="467"/>
    </location>
</feature>
<proteinExistence type="predicted"/>
<gene>
    <name evidence="2" type="ORF">AMON00008_LOCUS31073</name>
</gene>
<accession>A0A7S4R941</accession>